<feature type="compositionally biased region" description="Basic and acidic residues" evidence="1">
    <location>
        <begin position="956"/>
        <end position="972"/>
    </location>
</feature>
<gene>
    <name evidence="3" type="ORF">BD626DRAFT_559047</name>
</gene>
<feature type="compositionally biased region" description="Basic and acidic residues" evidence="1">
    <location>
        <begin position="783"/>
        <end position="796"/>
    </location>
</feature>
<feature type="domain" description="WW" evidence="2">
    <location>
        <begin position="166"/>
        <end position="200"/>
    </location>
</feature>
<feature type="compositionally biased region" description="Basic and acidic residues" evidence="1">
    <location>
        <begin position="558"/>
        <end position="571"/>
    </location>
</feature>
<accession>A0A550C6D1</accession>
<feature type="compositionally biased region" description="Acidic residues" evidence="1">
    <location>
        <begin position="33"/>
        <end position="50"/>
    </location>
</feature>
<dbReference type="EMBL" id="VDMD01000022">
    <property type="protein sequence ID" value="TRM60332.1"/>
    <property type="molecule type" value="Genomic_DNA"/>
</dbReference>
<dbReference type="Proteomes" id="UP000320762">
    <property type="component" value="Unassembled WGS sequence"/>
</dbReference>
<feature type="compositionally biased region" description="Pro residues" evidence="1">
    <location>
        <begin position="354"/>
        <end position="367"/>
    </location>
</feature>
<feature type="compositionally biased region" description="Basic and acidic residues" evidence="1">
    <location>
        <begin position="701"/>
        <end position="714"/>
    </location>
</feature>
<feature type="compositionally biased region" description="Polar residues" evidence="1">
    <location>
        <begin position="333"/>
        <end position="352"/>
    </location>
</feature>
<dbReference type="Gene3D" id="2.20.70.10">
    <property type="match status" value="1"/>
</dbReference>
<feature type="compositionally biased region" description="Basic and acidic residues" evidence="1">
    <location>
        <begin position="405"/>
        <end position="467"/>
    </location>
</feature>
<feature type="compositionally biased region" description="Polar residues" evidence="1">
    <location>
        <begin position="78"/>
        <end position="87"/>
    </location>
</feature>
<dbReference type="STRING" id="97359.A0A550C6D1"/>
<dbReference type="InterPro" id="IPR001202">
    <property type="entry name" value="WW_dom"/>
</dbReference>
<dbReference type="CDD" id="cd00201">
    <property type="entry name" value="WW"/>
    <property type="match status" value="1"/>
</dbReference>
<feature type="compositionally biased region" description="Polar residues" evidence="1">
    <location>
        <begin position="385"/>
        <end position="394"/>
    </location>
</feature>
<dbReference type="PROSITE" id="PS50020">
    <property type="entry name" value="WW_DOMAIN_2"/>
    <property type="match status" value="1"/>
</dbReference>
<organism evidence="3 4">
    <name type="scientific">Schizophyllum amplum</name>
    <dbReference type="NCBI Taxonomy" id="97359"/>
    <lineage>
        <taxon>Eukaryota</taxon>
        <taxon>Fungi</taxon>
        <taxon>Dikarya</taxon>
        <taxon>Basidiomycota</taxon>
        <taxon>Agaricomycotina</taxon>
        <taxon>Agaricomycetes</taxon>
        <taxon>Agaricomycetidae</taxon>
        <taxon>Agaricales</taxon>
        <taxon>Schizophyllaceae</taxon>
        <taxon>Schizophyllum</taxon>
    </lineage>
</organism>
<dbReference type="SUPFAM" id="SSF51045">
    <property type="entry name" value="WW domain"/>
    <property type="match status" value="1"/>
</dbReference>
<keyword evidence="4" id="KW-1185">Reference proteome</keyword>
<feature type="compositionally biased region" description="Basic and acidic residues" evidence="1">
    <location>
        <begin position="738"/>
        <end position="754"/>
    </location>
</feature>
<feature type="region of interest" description="Disordered" evidence="1">
    <location>
        <begin position="944"/>
        <end position="997"/>
    </location>
</feature>
<dbReference type="SMART" id="SM00456">
    <property type="entry name" value="WW"/>
    <property type="match status" value="1"/>
</dbReference>
<name>A0A550C6D1_9AGAR</name>
<protein>
    <recommendedName>
        <fullName evidence="2">WW domain-containing protein</fullName>
    </recommendedName>
</protein>
<feature type="region of interest" description="Disordered" evidence="1">
    <location>
        <begin position="281"/>
        <end position="925"/>
    </location>
</feature>
<feature type="compositionally biased region" description="Basic and acidic residues" evidence="1">
    <location>
        <begin position="53"/>
        <end position="66"/>
    </location>
</feature>
<dbReference type="OrthoDB" id="548295at2759"/>
<evidence type="ECO:0000259" key="2">
    <source>
        <dbReference type="PROSITE" id="PS50020"/>
    </source>
</evidence>
<dbReference type="AlphaFoldDB" id="A0A550C6D1"/>
<feature type="compositionally biased region" description="Gly residues" evidence="1">
    <location>
        <begin position="512"/>
        <end position="526"/>
    </location>
</feature>
<evidence type="ECO:0000313" key="3">
    <source>
        <dbReference type="EMBL" id="TRM60332.1"/>
    </source>
</evidence>
<feature type="compositionally biased region" description="Low complexity" evidence="1">
    <location>
        <begin position="841"/>
        <end position="873"/>
    </location>
</feature>
<sequence length="1037" mass="112443">MDDEHVLDWSNEDDEQQHAQFLPSHAQAPAAVVDEETISLGGDDEDDDAEYQAPRESDRAAPHTPRDAPSPAGRGRSRTPTLPQRSRTPLGRPRDPPSGQQPRVLHALPAKPVASALPYSRPAHHPPQSAADSSGMSSNRREKKNMGKDPVPVKGPQGTGAMYEGRPLPPDWEPRHSRSRNMTYFYNIRTSECIWERPGLPTWNRTNSRRTFPTKTDTIDQISRAQGQRMPERNWRNNTEPASEVVIASSTLSPSALSSTSSPSCLLARMAGALVHHRALDTSTSMDVDPTAGEPPRKRGRPSRFDRAEPLPPIAGAPPAQAANEDDAGAPARQSTRDSPVSMYPNRTSHNMPTSPPPRASTPPPPADSRAPPPRKRAPLPPQSAQFSTQSASGARTVRAPSPEAPRDVTDRVVEQRMDVDEPPPHREPDERDRSFTPRDRDFTPRDQDLLPRDRDRTGIGLGREDLPTGPSDVPRGPRAMARGVPDRPPSPLPPPRQSLPPSGPSSDFGMGRRGGGSNAGPGRGGFQDRRPSPPPPPPANRLPDTNRLPDMAPANGRADRNGRPGEFGERRRPRGGRGRGPPAAVSGTNNTPVATPRPFGLGANIVHDPPPHEPVRVYDRSPEFVPRQPEPLATNRPAYIEPRVVSPVDRRPPPRGNLSSAGDAGWAARNRAQSPSPRTPSPPPVFRNGAPSRPSPPFTDNRDRPISDGDHRRFVPPATSINPFDEPPNARFNANGRQDRSRFNGPQDRRDFPEPNGRAGPPPNGRGGRQGPGRAPWPEDAPAPREFEERREDFGRGPPPPPPQGDSGAAPLGGAYENGGPMDGPPPRAFGNDGRGMRGNGPPMRGDGPMRGDAPLLRGDGPPLRGDGPLMRGDGGFMRDGLPPHMRDGPPPHMRANGPPLRNDGPMMRGGPRDEPRNNGYERPSLLDRLSSREDTEQFIPAKRPRGNDMEMDDMERSPKEMRGDGVRVEGMRGGNGRAQFEGNDGQAIKRRRRGGGNSTQYNMLIISIDRSRVLGVAPAEAASALRRAGRHGGGC</sequence>
<feature type="compositionally biased region" description="Pro residues" evidence="1">
    <location>
        <begin position="487"/>
        <end position="504"/>
    </location>
</feature>
<evidence type="ECO:0000313" key="4">
    <source>
        <dbReference type="Proteomes" id="UP000320762"/>
    </source>
</evidence>
<reference evidence="3 4" key="1">
    <citation type="journal article" date="2019" name="New Phytol.">
        <title>Comparative genomics reveals unique wood-decay strategies and fruiting body development in the Schizophyllaceae.</title>
        <authorList>
            <person name="Almasi E."/>
            <person name="Sahu N."/>
            <person name="Krizsan K."/>
            <person name="Balint B."/>
            <person name="Kovacs G.M."/>
            <person name="Kiss B."/>
            <person name="Cseklye J."/>
            <person name="Drula E."/>
            <person name="Henrissat B."/>
            <person name="Nagy I."/>
            <person name="Chovatia M."/>
            <person name="Adam C."/>
            <person name="LaButti K."/>
            <person name="Lipzen A."/>
            <person name="Riley R."/>
            <person name="Grigoriev I.V."/>
            <person name="Nagy L.G."/>
        </authorList>
    </citation>
    <scope>NUCLEOTIDE SEQUENCE [LARGE SCALE GENOMIC DNA]</scope>
    <source>
        <strain evidence="3 4">NL-1724</strain>
    </source>
</reference>
<dbReference type="InterPro" id="IPR036020">
    <property type="entry name" value="WW_dom_sf"/>
</dbReference>
<feature type="compositionally biased region" description="Basic and acidic residues" evidence="1">
    <location>
        <begin position="610"/>
        <end position="623"/>
    </location>
</feature>
<evidence type="ECO:0000256" key="1">
    <source>
        <dbReference type="SAM" id="MobiDB-lite"/>
    </source>
</evidence>
<feature type="region of interest" description="Disordered" evidence="1">
    <location>
        <begin position="1"/>
        <end position="175"/>
    </location>
</feature>
<comment type="caution">
    <text evidence="3">The sequence shown here is derived from an EMBL/GenBank/DDBJ whole genome shotgun (WGS) entry which is preliminary data.</text>
</comment>
<proteinExistence type="predicted"/>